<dbReference type="GO" id="GO:0008239">
    <property type="term" value="F:dipeptidyl-peptidase activity"/>
    <property type="evidence" value="ECO:0007669"/>
    <property type="project" value="TreeGrafter"/>
</dbReference>
<reference evidence="3 4" key="1">
    <citation type="submission" date="2016-10" db="EMBL/GenBank/DDBJ databases">
        <authorList>
            <person name="de Groot N.N."/>
        </authorList>
    </citation>
    <scope>NUCLEOTIDE SEQUENCE [LARGE SCALE GENOMIC DNA]</scope>
    <source>
        <strain evidence="3 4">DSM 23421</strain>
    </source>
</reference>
<feature type="domain" description="Dipeptidylpeptidase IV N-terminal" evidence="2">
    <location>
        <begin position="124"/>
        <end position="473"/>
    </location>
</feature>
<dbReference type="InterPro" id="IPR050278">
    <property type="entry name" value="Serine_Prot_S9B/DPPIV"/>
</dbReference>
<evidence type="ECO:0000313" key="3">
    <source>
        <dbReference type="EMBL" id="SDD94552.1"/>
    </source>
</evidence>
<sequence>MLSGEIRAAESIPINQKKMIKKEFLSVLFIAMFVSFYSTAQETASLTLADIYKNGTYGQKGFGPVRWMQDNTSYSTLEPNSQVDGSDIVRYDAKSGKRTVLVSASQLIPDTEKTPLEISDYQWSADNTKLLVFTNTKKVWRYNTRGDYWVLDLKTDTLQQLGKSLPEATLMFAKFSPDASKVGYVSELNIYVEDLADQKVLPITTDGGDNIINGTFDWVYEEELSCRDGFRWSPDGENIAYWQSDTQGVGTFYMIDNIDSIYSKPLPMPYPKVGTTLSAVKVGVISSKGGDTKWFAIPGDPRNNYLARMDFIPNSNEVMVQQLNRPQNTNKVWVGDTNSMAINNILTETDKAFLDIHDDIRWLDNEKFFTWSSERDGWLHLFKVSRDGQTVEPITKGEFDVVNIDNIDAKGGYVYYIASPDNFTQRYLYRSRIDGKGKAERITPPSNSGQNRYQISSDAKWAIQTFENTVTPPVYSLVSLPSHKEIRILEDNSELKKKYDALGLNPKEFVKVDIGDDVLDAWMIKPKDFDTSKKYPLLFYVYGEPAGATVQDNWGGGSLWDEYMAQQGYVVMSVDNRGTKTPRGNDWRKSIYGQIGILASEDQSKAATEILKTYDFLDSERVGIWGWSGGGQMTLNCMFRYPEIYKTGLAVSFVSDQRLYDATYQERYMGLLKDNAEGYHDGSPINFAQNLEGNLMIIHGTADDNVHYQSFEMLVDRLIKHNKLFSMMSYPMRSHSINERENTSYHLRETMQKFWKGNLPAGGK</sequence>
<dbReference type="Pfam" id="PF00326">
    <property type="entry name" value="Peptidase_S9"/>
    <property type="match status" value="1"/>
</dbReference>
<keyword evidence="4" id="KW-1185">Reference proteome</keyword>
<evidence type="ECO:0000259" key="2">
    <source>
        <dbReference type="Pfam" id="PF00930"/>
    </source>
</evidence>
<dbReference type="GO" id="GO:0008236">
    <property type="term" value="F:serine-type peptidase activity"/>
    <property type="evidence" value="ECO:0007669"/>
    <property type="project" value="InterPro"/>
</dbReference>
<gene>
    <name evidence="3" type="ORF">SAMN05421636_102396</name>
</gene>
<dbReference type="STRING" id="641691.SAMN05421636_102396"/>
<dbReference type="InterPro" id="IPR001375">
    <property type="entry name" value="Peptidase_S9_cat"/>
</dbReference>
<evidence type="ECO:0000313" key="4">
    <source>
        <dbReference type="Proteomes" id="UP000199109"/>
    </source>
</evidence>
<dbReference type="SUPFAM" id="SSF53474">
    <property type="entry name" value="alpha/beta-Hydrolases"/>
    <property type="match status" value="1"/>
</dbReference>
<protein>
    <submittedName>
        <fullName evidence="3">Dipeptidyl-peptidase-4</fullName>
    </submittedName>
</protein>
<evidence type="ECO:0000259" key="1">
    <source>
        <dbReference type="Pfam" id="PF00326"/>
    </source>
</evidence>
<dbReference type="Gene3D" id="2.140.10.30">
    <property type="entry name" value="Dipeptidylpeptidase IV, N-terminal domain"/>
    <property type="match status" value="1"/>
</dbReference>
<dbReference type="Pfam" id="PF00930">
    <property type="entry name" value="DPPIV_N"/>
    <property type="match status" value="1"/>
</dbReference>
<dbReference type="InterPro" id="IPR029058">
    <property type="entry name" value="AB_hydrolase_fold"/>
</dbReference>
<proteinExistence type="predicted"/>
<dbReference type="Proteomes" id="UP000199109">
    <property type="component" value="Unassembled WGS sequence"/>
</dbReference>
<dbReference type="InterPro" id="IPR002469">
    <property type="entry name" value="Peptidase_S9B_N"/>
</dbReference>
<organism evidence="3 4">
    <name type="scientific">Pricia antarctica</name>
    <dbReference type="NCBI Taxonomy" id="641691"/>
    <lineage>
        <taxon>Bacteria</taxon>
        <taxon>Pseudomonadati</taxon>
        <taxon>Bacteroidota</taxon>
        <taxon>Flavobacteriia</taxon>
        <taxon>Flavobacteriales</taxon>
        <taxon>Flavobacteriaceae</taxon>
        <taxon>Pricia</taxon>
    </lineage>
</organism>
<accession>A0A1G6YW98</accession>
<feature type="domain" description="Peptidase S9 prolyl oligopeptidase catalytic" evidence="1">
    <location>
        <begin position="563"/>
        <end position="758"/>
    </location>
</feature>
<dbReference type="SUPFAM" id="SSF82171">
    <property type="entry name" value="DPP6 N-terminal domain-like"/>
    <property type="match status" value="1"/>
</dbReference>
<name>A0A1G6YW98_9FLAO</name>
<dbReference type="PANTHER" id="PTHR11731:SF193">
    <property type="entry name" value="DIPEPTIDYL PEPTIDASE 9"/>
    <property type="match status" value="1"/>
</dbReference>
<dbReference type="Gene3D" id="3.40.50.1820">
    <property type="entry name" value="alpha/beta hydrolase"/>
    <property type="match status" value="1"/>
</dbReference>
<dbReference type="PANTHER" id="PTHR11731">
    <property type="entry name" value="PROTEASE FAMILY S9B,C DIPEPTIDYL-PEPTIDASE IV-RELATED"/>
    <property type="match status" value="1"/>
</dbReference>
<dbReference type="EMBL" id="FNAO01000002">
    <property type="protein sequence ID" value="SDD94552.1"/>
    <property type="molecule type" value="Genomic_DNA"/>
</dbReference>
<dbReference type="GO" id="GO:0006508">
    <property type="term" value="P:proteolysis"/>
    <property type="evidence" value="ECO:0007669"/>
    <property type="project" value="InterPro"/>
</dbReference>
<dbReference type="AlphaFoldDB" id="A0A1G6YW98"/>